<evidence type="ECO:0000256" key="3">
    <source>
        <dbReference type="ARBA" id="ARBA00022989"/>
    </source>
</evidence>
<accession>A0A0L6VF55</accession>
<evidence type="ECO:0000256" key="6">
    <source>
        <dbReference type="SAM" id="MobiDB-lite"/>
    </source>
</evidence>
<feature type="region of interest" description="Disordered" evidence="6">
    <location>
        <begin position="24"/>
        <end position="44"/>
    </location>
</feature>
<comment type="caution">
    <text evidence="8">The sequence shown here is derived from an EMBL/GenBank/DDBJ whole genome shotgun (WGS) entry which is preliminary data.</text>
</comment>
<keyword evidence="3" id="KW-1133">Transmembrane helix</keyword>
<evidence type="ECO:0000256" key="5">
    <source>
        <dbReference type="SAM" id="Coils"/>
    </source>
</evidence>
<reference evidence="8 9" key="1">
    <citation type="submission" date="2015-08" db="EMBL/GenBank/DDBJ databases">
        <title>Next Generation Sequencing and Analysis of the Genome of Puccinia sorghi L Schw, the Causal Agent of Maize Common Rust.</title>
        <authorList>
            <person name="Rochi L."/>
            <person name="Burguener G."/>
            <person name="Darino M."/>
            <person name="Turjanski A."/>
            <person name="Kreff E."/>
            <person name="Dieguez M.J."/>
            <person name="Sacco F."/>
        </authorList>
    </citation>
    <scope>NUCLEOTIDE SEQUENCE [LARGE SCALE GENOMIC DNA]</scope>
    <source>
        <strain evidence="8 9">RO10H11247</strain>
    </source>
</reference>
<dbReference type="PANTHER" id="PTHR12953">
    <property type="entry name" value="MEMBRANE PROTEIN CH1 RELATED"/>
    <property type="match status" value="1"/>
</dbReference>
<feature type="compositionally biased region" description="Polar residues" evidence="6">
    <location>
        <begin position="882"/>
        <end position="891"/>
    </location>
</feature>
<feature type="region of interest" description="Disordered" evidence="6">
    <location>
        <begin position="812"/>
        <end position="909"/>
    </location>
</feature>
<feature type="compositionally biased region" description="Polar residues" evidence="6">
    <location>
        <begin position="356"/>
        <end position="369"/>
    </location>
</feature>
<dbReference type="Proteomes" id="UP000037035">
    <property type="component" value="Unassembled WGS sequence"/>
</dbReference>
<keyword evidence="9" id="KW-1185">Reference proteome</keyword>
<feature type="compositionally biased region" description="Low complexity" evidence="6">
    <location>
        <begin position="29"/>
        <end position="39"/>
    </location>
</feature>
<feature type="coiled-coil region" evidence="5">
    <location>
        <begin position="634"/>
        <end position="661"/>
    </location>
</feature>
<dbReference type="PROSITE" id="PS51469">
    <property type="entry name" value="SUN"/>
    <property type="match status" value="1"/>
</dbReference>
<feature type="compositionally biased region" description="Low complexity" evidence="6">
    <location>
        <begin position="78"/>
        <end position="98"/>
    </location>
</feature>
<keyword evidence="2" id="KW-0812">Transmembrane</keyword>
<sequence length="909" mass="100220">MVTTKYIEILVESPRTNYFQKHPANCPATTTTTRTTTTTEQQLEHPKILSFSEWKTITDTPFINPNNLPVCPPRHPRNLSNLSNNSNSNSNNNNNNSLPKDNHSIQLAIDHQPPFLYQPDPNTGSGNPHDPLKILSTRTNYASFDCSASIHRSSKYTKSASSILNEKKDKYLLTPCINPQQLKNNKNRNNKDLLSSNNNFVVFELCDEIEIDHVVLANFEFFSSMFKLIKMSVSNSGLEGVGRAEWVDVGYLKTHNTRGFQVFPIQHLKGFYRYVRLDFLTFYGSEYYCPLSLVRIYGLTQIDAYRRDQKLERRSKVEKESASHQQQVKQEPQSVPETNLKHSDDAPTSVVVEPSNLPTTEDTPTQEVNHQVEPPSAGPSTSSQALPDDQDVPPLKLSAESKLSISTATTRAGQNHNTQPSEPSEMLMPPPQDLVANNVSESPPSENIIFQESPAMQDSKTVPSSVDSPHSPQIGPSLQPAPPHTNLPEQNSTPSIHSEKPPAASAESSDQQLDPSTDTKSRTAPGDTVQLPTASPPSAREAKQTLVVDSAKPTLIIHPEKASQQHLPGNPAGQGSESIFGQIMKRLGNLESNHDLLLKYVEEQVHVLGSSVHRLDERLIELDKIFPNTEYGYFHQLTLQVNELRQSLKDLQGMKSQLAVERNFLNHRIESLDSSITFIKRIGLVQFMSILAVLVFLGLTRIQHGSSSDSTVMMMRKRGSSRAAVGLLESPNGHYLVRSPGTRKASRRVPAGKDALHVSVLNRKLAHSPRLAGFSSNPSSPLRRSTSLASHLSVDQVDLEHQDVNLEEDGPCLGEEQYVSGSHGKQKAGSLARGPHDPLQPTIVAPLPDSGGPSLCNSRAGSAPPSLPQQQQQQPPVLPPSYRTSLIPDNSLSDHLDPHLKSTSSALRT</sequence>
<dbReference type="InterPro" id="IPR012919">
    <property type="entry name" value="SUN_dom"/>
</dbReference>
<evidence type="ECO:0000256" key="1">
    <source>
        <dbReference type="ARBA" id="ARBA00004308"/>
    </source>
</evidence>
<name>A0A0L6VF55_9BASI</name>
<dbReference type="PANTHER" id="PTHR12953:SF0">
    <property type="entry name" value="SUN DOMAIN-CONTAINING OSSIFICATION FACTOR"/>
    <property type="match status" value="1"/>
</dbReference>
<evidence type="ECO:0000313" key="9">
    <source>
        <dbReference type="Proteomes" id="UP000037035"/>
    </source>
</evidence>
<organism evidence="8 9">
    <name type="scientific">Puccinia sorghi</name>
    <dbReference type="NCBI Taxonomy" id="27349"/>
    <lineage>
        <taxon>Eukaryota</taxon>
        <taxon>Fungi</taxon>
        <taxon>Dikarya</taxon>
        <taxon>Basidiomycota</taxon>
        <taxon>Pucciniomycotina</taxon>
        <taxon>Pucciniomycetes</taxon>
        <taxon>Pucciniales</taxon>
        <taxon>Pucciniaceae</taxon>
        <taxon>Puccinia</taxon>
    </lineage>
</organism>
<dbReference type="GO" id="GO:0012505">
    <property type="term" value="C:endomembrane system"/>
    <property type="evidence" value="ECO:0007669"/>
    <property type="project" value="UniProtKB-SubCell"/>
</dbReference>
<dbReference type="GO" id="GO:0016020">
    <property type="term" value="C:membrane"/>
    <property type="evidence" value="ECO:0007669"/>
    <property type="project" value="InterPro"/>
</dbReference>
<feature type="compositionally biased region" description="Polar residues" evidence="6">
    <location>
        <begin position="487"/>
        <end position="496"/>
    </location>
</feature>
<gene>
    <name evidence="8" type="ORF">VP01_1748g1</name>
</gene>
<dbReference type="AlphaFoldDB" id="A0A0L6VF55"/>
<evidence type="ECO:0000256" key="4">
    <source>
        <dbReference type="ARBA" id="ARBA00023136"/>
    </source>
</evidence>
<feature type="region of interest" description="Disordered" evidence="6">
    <location>
        <begin position="65"/>
        <end position="101"/>
    </location>
</feature>
<feature type="compositionally biased region" description="Basic and acidic residues" evidence="6">
    <location>
        <begin position="313"/>
        <end position="322"/>
    </location>
</feature>
<dbReference type="STRING" id="27349.A0A0L6VF55"/>
<evidence type="ECO:0000313" key="8">
    <source>
        <dbReference type="EMBL" id="KNZ59363.1"/>
    </source>
</evidence>
<dbReference type="OrthoDB" id="266334at2759"/>
<feature type="region of interest" description="Disordered" evidence="6">
    <location>
        <begin position="313"/>
        <end position="544"/>
    </location>
</feature>
<feature type="compositionally biased region" description="Polar residues" evidence="6">
    <location>
        <begin position="435"/>
        <end position="476"/>
    </location>
</feature>
<keyword evidence="4" id="KW-0472">Membrane</keyword>
<feature type="domain" description="SUN" evidence="7">
    <location>
        <begin position="111"/>
        <end position="301"/>
    </location>
</feature>
<comment type="subcellular location">
    <subcellularLocation>
        <location evidence="1">Endomembrane system</location>
    </subcellularLocation>
</comment>
<dbReference type="Pfam" id="PF07738">
    <property type="entry name" value="Sad1_UNC"/>
    <property type="match status" value="1"/>
</dbReference>
<feature type="compositionally biased region" description="Polar residues" evidence="6">
    <location>
        <begin position="323"/>
        <end position="337"/>
    </location>
</feature>
<dbReference type="GO" id="GO:0034975">
    <property type="term" value="P:protein folding in endoplasmic reticulum"/>
    <property type="evidence" value="ECO:0007669"/>
    <property type="project" value="TreeGrafter"/>
</dbReference>
<protein>
    <recommendedName>
        <fullName evidence="7">SUN domain-containing protein</fullName>
    </recommendedName>
</protein>
<evidence type="ECO:0000259" key="7">
    <source>
        <dbReference type="PROSITE" id="PS51469"/>
    </source>
</evidence>
<proteinExistence type="predicted"/>
<evidence type="ECO:0000256" key="2">
    <source>
        <dbReference type="ARBA" id="ARBA00022692"/>
    </source>
</evidence>
<dbReference type="VEuPathDB" id="FungiDB:VP01_1748g1"/>
<keyword evidence="5" id="KW-0175">Coiled coil</keyword>
<dbReference type="InterPro" id="IPR045120">
    <property type="entry name" value="Suco/Slp1-like"/>
</dbReference>
<feature type="compositionally biased region" description="Polar residues" evidence="6">
    <location>
        <begin position="401"/>
        <end position="418"/>
    </location>
</feature>
<dbReference type="GO" id="GO:0005737">
    <property type="term" value="C:cytoplasm"/>
    <property type="evidence" value="ECO:0007669"/>
    <property type="project" value="TreeGrafter"/>
</dbReference>
<dbReference type="EMBL" id="LAVV01006557">
    <property type="protein sequence ID" value="KNZ59363.1"/>
    <property type="molecule type" value="Genomic_DNA"/>
</dbReference>